<evidence type="ECO:0000259" key="1">
    <source>
        <dbReference type="Pfam" id="PF07137"/>
    </source>
</evidence>
<dbReference type="GO" id="GO:0010028">
    <property type="term" value="P:xanthophyll cycle"/>
    <property type="evidence" value="ECO:0007669"/>
    <property type="project" value="InterPro"/>
</dbReference>
<name>A0AAD3CGE9_9STRA</name>
<gene>
    <name evidence="2" type="ORF">CTEN210_01637</name>
</gene>
<evidence type="ECO:0000313" key="3">
    <source>
        <dbReference type="Proteomes" id="UP001054902"/>
    </source>
</evidence>
<comment type="caution">
    <text evidence="2">The sequence shown here is derived from an EMBL/GenBank/DDBJ whole genome shotgun (WGS) entry which is preliminary data.</text>
</comment>
<dbReference type="Proteomes" id="UP001054902">
    <property type="component" value="Unassembled WGS sequence"/>
</dbReference>
<dbReference type="InterPro" id="IPR012674">
    <property type="entry name" value="Calycin"/>
</dbReference>
<keyword evidence="3" id="KW-1185">Reference proteome</keyword>
<dbReference type="EMBL" id="BLLK01000020">
    <property type="protein sequence ID" value="GFH45163.1"/>
    <property type="molecule type" value="Genomic_DNA"/>
</dbReference>
<dbReference type="GO" id="GO:0046422">
    <property type="term" value="F:violaxanthin de-epoxidase activity"/>
    <property type="evidence" value="ECO:0007669"/>
    <property type="project" value="InterPro"/>
</dbReference>
<dbReference type="Pfam" id="PF07137">
    <property type="entry name" value="VDE"/>
    <property type="match status" value="1"/>
</dbReference>
<accession>A0AAD3CGE9</accession>
<dbReference type="InterPro" id="IPR044682">
    <property type="entry name" value="VDE"/>
</dbReference>
<feature type="domain" description="VDE lipocalin" evidence="1">
    <location>
        <begin position="110"/>
        <end position="393"/>
    </location>
</feature>
<dbReference type="AlphaFoldDB" id="A0AAD3CGE9"/>
<dbReference type="PANTHER" id="PTHR33970">
    <property type="entry name" value="VIOLAXANTHIN DE-EPOXIDASE, CHLOROPLASTIC-RELATED"/>
    <property type="match status" value="1"/>
</dbReference>
<organism evidence="2 3">
    <name type="scientific">Chaetoceros tenuissimus</name>
    <dbReference type="NCBI Taxonomy" id="426638"/>
    <lineage>
        <taxon>Eukaryota</taxon>
        <taxon>Sar</taxon>
        <taxon>Stramenopiles</taxon>
        <taxon>Ochrophyta</taxon>
        <taxon>Bacillariophyta</taxon>
        <taxon>Coscinodiscophyceae</taxon>
        <taxon>Chaetocerotophycidae</taxon>
        <taxon>Chaetocerotales</taxon>
        <taxon>Chaetocerotaceae</taxon>
        <taxon>Chaetoceros</taxon>
    </lineage>
</organism>
<proteinExistence type="predicted"/>
<dbReference type="InterPro" id="IPR010788">
    <property type="entry name" value="VDE_dom"/>
</dbReference>
<dbReference type="Gene3D" id="2.40.128.20">
    <property type="match status" value="1"/>
</dbReference>
<reference evidence="2 3" key="1">
    <citation type="journal article" date="2021" name="Sci. Rep.">
        <title>The genome of the diatom Chaetoceros tenuissimus carries an ancient integrated fragment of an extant virus.</title>
        <authorList>
            <person name="Hongo Y."/>
            <person name="Kimura K."/>
            <person name="Takaki Y."/>
            <person name="Yoshida Y."/>
            <person name="Baba S."/>
            <person name="Kobayashi G."/>
            <person name="Nagasaki K."/>
            <person name="Hano T."/>
            <person name="Tomaru Y."/>
        </authorList>
    </citation>
    <scope>NUCLEOTIDE SEQUENCE [LARGE SCALE GENOMIC DNA]</scope>
    <source>
        <strain evidence="2 3">NIES-3715</strain>
    </source>
</reference>
<protein>
    <recommendedName>
        <fullName evidence="1">VDE lipocalin domain-containing protein</fullName>
    </recommendedName>
</protein>
<dbReference type="PANTHER" id="PTHR33970:SF1">
    <property type="entry name" value="VIOLAXANTHIN DE-EPOXIDASE, CHLOROPLASTIC"/>
    <property type="match status" value="1"/>
</dbReference>
<sequence>MILHQQVCTNTGSIITSPKSWLSIQPRCHSIKRACGLNLFNPRINCCEASFTSLSNHCNTTFYPSIYVHPFTTSFRNVVRSISIALLLWSSFHLSFLEPVHASEEIVVPACIAEKCGKELTSCFADSKCAEGVKCFMKCAAQDSFGVNERGLCQAKCYDVHEAPMLNTFSDCILTKNHCIDPLDADKRYPPLPRNFVDERLSQNFQKTENELRRLFSGTWYISAGLNPAYDTFDCQIHNFYKSKDENESNHIIADADFNYFIPLDKSEKKSTAGFHTVGRRLELVKNGDENDCNRRYLFSGKKKWGIDDFESHILDERESGPSFHLKLSLRPYQLNYNDEWTILSYSNDASNGYFVVAYQGSNSATKGYGGLNIYTRQPIDVKESLLSSNSISKSDRLMLHHIQKALSKLNLSLRDLTAVKDNVSCKASD</sequence>
<evidence type="ECO:0000313" key="2">
    <source>
        <dbReference type="EMBL" id="GFH45163.1"/>
    </source>
</evidence>